<evidence type="ECO:0000313" key="1">
    <source>
        <dbReference type="EMBL" id="KAI4804210.1"/>
    </source>
</evidence>
<sequence>MLSNTTFIFVFTHITQIYNRQPKTTVSWSNNVQLLYQ</sequence>
<dbReference type="EMBL" id="CM043799">
    <property type="protein sequence ID" value="KAI4804210.1"/>
    <property type="molecule type" value="Genomic_DNA"/>
</dbReference>
<dbReference type="Proteomes" id="UP001057452">
    <property type="component" value="Chromosome 15"/>
</dbReference>
<organism evidence="1 2">
    <name type="scientific">Chaenocephalus aceratus</name>
    <name type="common">Blackfin icefish</name>
    <name type="synonym">Chaenichthys aceratus</name>
    <dbReference type="NCBI Taxonomy" id="36190"/>
    <lineage>
        <taxon>Eukaryota</taxon>
        <taxon>Metazoa</taxon>
        <taxon>Chordata</taxon>
        <taxon>Craniata</taxon>
        <taxon>Vertebrata</taxon>
        <taxon>Euteleostomi</taxon>
        <taxon>Actinopterygii</taxon>
        <taxon>Neopterygii</taxon>
        <taxon>Teleostei</taxon>
        <taxon>Neoteleostei</taxon>
        <taxon>Acanthomorphata</taxon>
        <taxon>Eupercaria</taxon>
        <taxon>Perciformes</taxon>
        <taxon>Notothenioidei</taxon>
        <taxon>Channichthyidae</taxon>
        <taxon>Chaenocephalus</taxon>
    </lineage>
</organism>
<evidence type="ECO:0000313" key="2">
    <source>
        <dbReference type="Proteomes" id="UP001057452"/>
    </source>
</evidence>
<proteinExistence type="predicted"/>
<comment type="caution">
    <text evidence="1">The sequence shown here is derived from an EMBL/GenBank/DDBJ whole genome shotgun (WGS) entry which is preliminary data.</text>
</comment>
<reference evidence="1" key="1">
    <citation type="submission" date="2022-05" db="EMBL/GenBank/DDBJ databases">
        <title>Chromosome-level genome of Chaenocephalus aceratus.</title>
        <authorList>
            <person name="Park H."/>
        </authorList>
    </citation>
    <scope>NUCLEOTIDE SEQUENCE</scope>
    <source>
        <strain evidence="1">KU_202001</strain>
    </source>
</reference>
<gene>
    <name evidence="1" type="ORF">KUCAC02_025844</name>
</gene>
<name>A0ACB9VVS0_CHAAC</name>
<accession>A0ACB9VVS0</accession>
<protein>
    <submittedName>
        <fullName evidence="1">Uncharacterized protein</fullName>
    </submittedName>
</protein>
<keyword evidence="2" id="KW-1185">Reference proteome</keyword>